<evidence type="ECO:0000256" key="4">
    <source>
        <dbReference type="ARBA" id="ARBA00022679"/>
    </source>
</evidence>
<dbReference type="Gene3D" id="3.40.630.30">
    <property type="match status" value="1"/>
</dbReference>
<proteinExistence type="inferred from homology"/>
<keyword evidence="6" id="KW-0472">Membrane</keyword>
<dbReference type="FunFam" id="3.40.630.30:FF:000048">
    <property type="entry name" value="Glucosamine 6-phosphate N-acetyltransferase"/>
    <property type="match status" value="1"/>
</dbReference>
<dbReference type="InParanoid" id="A0A0D2W094"/>
<dbReference type="Proteomes" id="UP000008743">
    <property type="component" value="Unassembled WGS sequence"/>
</dbReference>
<evidence type="ECO:0000256" key="2">
    <source>
        <dbReference type="ARBA" id="ARBA00004586"/>
    </source>
</evidence>
<dbReference type="UniPathway" id="UPA00113">
    <property type="reaction ID" value="UER00529"/>
</dbReference>
<dbReference type="OMA" id="NQRYDWI"/>
<dbReference type="OrthoDB" id="10039976at2759"/>
<dbReference type="GO" id="GO:0005789">
    <property type="term" value="C:endoplasmic reticulum membrane"/>
    <property type="evidence" value="ECO:0007669"/>
    <property type="project" value="UniProtKB-SubCell"/>
</dbReference>
<keyword evidence="11" id="KW-1185">Reference proteome</keyword>
<protein>
    <recommendedName>
        <fullName evidence="8">Glucosamine 6-phosphate N-acetyltransferase</fullName>
        <ecNumber evidence="8">2.3.1.4</ecNumber>
    </recommendedName>
</protein>
<dbReference type="FunCoup" id="A0A0D2W094">
    <property type="interactions" value="134"/>
</dbReference>
<comment type="similarity">
    <text evidence="8">Belongs to the acetyltransferase family. GNA1 subfamily.</text>
</comment>
<dbReference type="STRING" id="595528.A0A0D2W094"/>
<comment type="subunit">
    <text evidence="3">Homodimer.</text>
</comment>
<name>A0A0D2W094_CAPO3</name>
<evidence type="ECO:0000256" key="7">
    <source>
        <dbReference type="ARBA" id="ARBA00023315"/>
    </source>
</evidence>
<accession>A0A0D2W094</accession>
<evidence type="ECO:0000256" key="6">
    <source>
        <dbReference type="ARBA" id="ARBA00023136"/>
    </source>
</evidence>
<comment type="catalytic activity">
    <reaction evidence="8">
        <text>D-glucosamine 6-phosphate + acetyl-CoA = N-acetyl-D-glucosamine 6-phosphate + CoA + H(+)</text>
        <dbReference type="Rhea" id="RHEA:10292"/>
        <dbReference type="ChEBI" id="CHEBI:15378"/>
        <dbReference type="ChEBI" id="CHEBI:57287"/>
        <dbReference type="ChEBI" id="CHEBI:57288"/>
        <dbReference type="ChEBI" id="CHEBI:57513"/>
        <dbReference type="ChEBI" id="CHEBI:58725"/>
        <dbReference type="EC" id="2.3.1.4"/>
    </reaction>
</comment>
<keyword evidence="4 8" id="KW-0808">Transferase</keyword>
<dbReference type="EMBL" id="KE346374">
    <property type="protein sequence ID" value="KJE97592.1"/>
    <property type="molecule type" value="Genomic_DNA"/>
</dbReference>
<dbReference type="CDD" id="cd04301">
    <property type="entry name" value="NAT_SF"/>
    <property type="match status" value="1"/>
</dbReference>
<dbReference type="AlphaFoldDB" id="A0A0D2W094"/>
<evidence type="ECO:0000313" key="10">
    <source>
        <dbReference type="EMBL" id="KJE97592.1"/>
    </source>
</evidence>
<dbReference type="InterPro" id="IPR016181">
    <property type="entry name" value="Acyl_CoA_acyltransferase"/>
</dbReference>
<organism evidence="10 11">
    <name type="scientific">Capsaspora owczarzaki (strain ATCC 30864)</name>
    <dbReference type="NCBI Taxonomy" id="595528"/>
    <lineage>
        <taxon>Eukaryota</taxon>
        <taxon>Filasterea</taxon>
        <taxon>Capsaspora</taxon>
    </lineage>
</organism>
<evidence type="ECO:0000313" key="11">
    <source>
        <dbReference type="Proteomes" id="UP000008743"/>
    </source>
</evidence>
<dbReference type="SUPFAM" id="SSF55729">
    <property type="entry name" value="Acyl-CoA N-acyltransferases (Nat)"/>
    <property type="match status" value="1"/>
</dbReference>
<evidence type="ECO:0000256" key="8">
    <source>
        <dbReference type="RuleBase" id="RU365086"/>
    </source>
</evidence>
<dbReference type="InterPro" id="IPR000182">
    <property type="entry name" value="GNAT_dom"/>
</dbReference>
<evidence type="ECO:0000256" key="3">
    <source>
        <dbReference type="ARBA" id="ARBA00011738"/>
    </source>
</evidence>
<dbReference type="EC" id="2.3.1.4" evidence="8"/>
<dbReference type="eggNOG" id="KOG3396">
    <property type="taxonomic scope" value="Eukaryota"/>
</dbReference>
<dbReference type="PhylomeDB" id="A0A0D2W094"/>
<dbReference type="InterPro" id="IPR039143">
    <property type="entry name" value="GNPNAT1-like"/>
</dbReference>
<sequence>MKQQPQHLFNSDVLVDLEKEQPADEKVAFTTGVSPSNPGANLLLRPLARDDYEKGFLQLLAQLTTVGEYPKEQFEERFEEMRALKDTYYVCVLEDTTTGKIIATGTLVVERKFIRGAAKRGHIEDIVVDSNTRGKQLGKLIIQTLRLLAKRTGCYKVTLDCSTTNVPFYEKCDFSKEDIHLMTKRF</sequence>
<dbReference type="PROSITE" id="PS51186">
    <property type="entry name" value="GNAT"/>
    <property type="match status" value="1"/>
</dbReference>
<evidence type="ECO:0000256" key="5">
    <source>
        <dbReference type="ARBA" id="ARBA00022824"/>
    </source>
</evidence>
<dbReference type="PANTHER" id="PTHR13355">
    <property type="entry name" value="GLUCOSAMINE 6-PHOSPHATE N-ACETYLTRANSFERASE"/>
    <property type="match status" value="1"/>
</dbReference>
<dbReference type="RefSeq" id="XP_004343281.1">
    <property type="nucleotide sequence ID" value="XM_004343231.2"/>
</dbReference>
<dbReference type="GO" id="GO:0006048">
    <property type="term" value="P:UDP-N-acetylglucosamine biosynthetic process"/>
    <property type="evidence" value="ECO:0007669"/>
    <property type="project" value="UniProtKB-UniRule"/>
</dbReference>
<dbReference type="PANTHER" id="PTHR13355:SF11">
    <property type="entry name" value="GLUCOSAMINE 6-PHOSPHATE N-ACETYLTRANSFERASE"/>
    <property type="match status" value="1"/>
</dbReference>
<reference evidence="11" key="1">
    <citation type="submission" date="2011-02" db="EMBL/GenBank/DDBJ databases">
        <title>The Genome Sequence of Capsaspora owczarzaki ATCC 30864.</title>
        <authorList>
            <person name="Russ C."/>
            <person name="Cuomo C."/>
            <person name="Burger G."/>
            <person name="Gray M.W."/>
            <person name="Holland P.W.H."/>
            <person name="King N."/>
            <person name="Lang F.B.F."/>
            <person name="Roger A.J."/>
            <person name="Ruiz-Trillo I."/>
            <person name="Young S.K."/>
            <person name="Zeng Q."/>
            <person name="Gargeya S."/>
            <person name="Alvarado L."/>
            <person name="Berlin A."/>
            <person name="Chapman S.B."/>
            <person name="Chen Z."/>
            <person name="Freedman E."/>
            <person name="Gellesch M."/>
            <person name="Goldberg J."/>
            <person name="Griggs A."/>
            <person name="Gujja S."/>
            <person name="Heilman E."/>
            <person name="Heiman D."/>
            <person name="Howarth C."/>
            <person name="Mehta T."/>
            <person name="Neiman D."/>
            <person name="Pearson M."/>
            <person name="Roberts A."/>
            <person name="Saif S."/>
            <person name="Shea T."/>
            <person name="Shenoy N."/>
            <person name="Sisk P."/>
            <person name="Stolte C."/>
            <person name="Sykes S."/>
            <person name="White J."/>
            <person name="Yandava C."/>
            <person name="Haas B."/>
            <person name="Nusbaum C."/>
            <person name="Birren B."/>
        </authorList>
    </citation>
    <scope>NUCLEOTIDE SEQUENCE</scope>
    <source>
        <strain evidence="11">ATCC 30864</strain>
    </source>
</reference>
<evidence type="ECO:0000259" key="9">
    <source>
        <dbReference type="PROSITE" id="PS51186"/>
    </source>
</evidence>
<comment type="pathway">
    <text evidence="8">Nucleotide-sugar biosynthesis; UDP-N-acetyl-alpha-D-glucosamine biosynthesis; N-acetyl-alpha-D-glucosamine 1-phosphate from alpha-D-glucosamine 6-phosphate (route I): step 1/2.</text>
</comment>
<evidence type="ECO:0000256" key="1">
    <source>
        <dbReference type="ARBA" id="ARBA00004184"/>
    </source>
</evidence>
<dbReference type="Pfam" id="PF00583">
    <property type="entry name" value="Acetyltransf_1"/>
    <property type="match status" value="1"/>
</dbReference>
<gene>
    <name evidence="10" type="ORF">CAOG_007422</name>
</gene>
<feature type="domain" description="N-acetyltransferase" evidence="9">
    <location>
        <begin position="42"/>
        <end position="186"/>
    </location>
</feature>
<keyword evidence="5" id="KW-0256">Endoplasmic reticulum</keyword>
<keyword evidence="7 8" id="KW-0012">Acyltransferase</keyword>
<dbReference type="GO" id="GO:0004343">
    <property type="term" value="F:glucosamine 6-phosphate N-acetyltransferase activity"/>
    <property type="evidence" value="ECO:0007669"/>
    <property type="project" value="UniProtKB-UniRule"/>
</dbReference>
<comment type="subcellular location">
    <subcellularLocation>
        <location evidence="1">Endomembrane system</location>
        <topology evidence="1">Peripheral membrane protein</topology>
    </subcellularLocation>
    <subcellularLocation>
        <location evidence="2">Endoplasmic reticulum membrane</location>
    </subcellularLocation>
</comment>